<keyword evidence="3" id="KW-1185">Reference proteome</keyword>
<feature type="non-terminal residue" evidence="2">
    <location>
        <position position="1"/>
    </location>
</feature>
<name>A0AAV0P753_9ROSI</name>
<accession>A0AAV0P753</accession>
<evidence type="ECO:0000313" key="3">
    <source>
        <dbReference type="Proteomes" id="UP001154282"/>
    </source>
</evidence>
<dbReference type="EMBL" id="CAMGYJ010000008">
    <property type="protein sequence ID" value="CAI0466181.1"/>
    <property type="molecule type" value="Genomic_DNA"/>
</dbReference>
<dbReference type="EMBL" id="CAMGYJ010000008">
    <property type="protein sequence ID" value="CAI0465930.1"/>
    <property type="molecule type" value="Genomic_DNA"/>
</dbReference>
<comment type="caution">
    <text evidence="2">The sequence shown here is derived from an EMBL/GenBank/DDBJ whole genome shotgun (WGS) entry which is preliminary data.</text>
</comment>
<reference evidence="2" key="1">
    <citation type="submission" date="2022-08" db="EMBL/GenBank/DDBJ databases">
        <authorList>
            <person name="Gutierrez-Valencia J."/>
        </authorList>
    </citation>
    <scope>NUCLEOTIDE SEQUENCE</scope>
</reference>
<protein>
    <submittedName>
        <fullName evidence="2">Uncharacterized protein</fullName>
    </submittedName>
</protein>
<organism evidence="2 3">
    <name type="scientific">Linum tenue</name>
    <dbReference type="NCBI Taxonomy" id="586396"/>
    <lineage>
        <taxon>Eukaryota</taxon>
        <taxon>Viridiplantae</taxon>
        <taxon>Streptophyta</taxon>
        <taxon>Embryophyta</taxon>
        <taxon>Tracheophyta</taxon>
        <taxon>Spermatophyta</taxon>
        <taxon>Magnoliopsida</taxon>
        <taxon>eudicotyledons</taxon>
        <taxon>Gunneridae</taxon>
        <taxon>Pentapetalae</taxon>
        <taxon>rosids</taxon>
        <taxon>fabids</taxon>
        <taxon>Malpighiales</taxon>
        <taxon>Linaceae</taxon>
        <taxon>Linum</taxon>
    </lineage>
</organism>
<dbReference type="Proteomes" id="UP001154282">
    <property type="component" value="Unassembled WGS sequence"/>
</dbReference>
<gene>
    <name evidence="1" type="ORF">LITE_LOCUS36813</name>
    <name evidence="2" type="ORF">LITE_LOCUS36932</name>
</gene>
<evidence type="ECO:0000313" key="2">
    <source>
        <dbReference type="EMBL" id="CAI0466181.1"/>
    </source>
</evidence>
<proteinExistence type="predicted"/>
<evidence type="ECO:0000313" key="1">
    <source>
        <dbReference type="EMBL" id="CAI0465930.1"/>
    </source>
</evidence>
<dbReference type="AlphaFoldDB" id="A0AAV0P753"/>
<sequence length="92" mass="10116">FGLPASQFRVSLSRASPFFSHSFTGLLVRPETKGIANCESIFEQNTFLIRTQSQFADNGCSSPRARASPQIPKGVLDCTRSTITPSVQEQCY</sequence>